<keyword evidence="3 6" id="KW-0863">Zinc-finger</keyword>
<accession>A0A9D3RY29</accession>
<evidence type="ECO:0000256" key="7">
    <source>
        <dbReference type="SAM" id="MobiDB-lite"/>
    </source>
</evidence>
<dbReference type="Proteomes" id="UP001044222">
    <property type="component" value="Chromosome 6"/>
</dbReference>
<keyword evidence="1" id="KW-0479">Metal-binding</keyword>
<evidence type="ECO:0000256" key="2">
    <source>
        <dbReference type="ARBA" id="ARBA00022737"/>
    </source>
</evidence>
<feature type="domain" description="C2H2-type" evidence="8">
    <location>
        <begin position="173"/>
        <end position="200"/>
    </location>
</feature>
<evidence type="ECO:0000256" key="4">
    <source>
        <dbReference type="ARBA" id="ARBA00022833"/>
    </source>
</evidence>
<dbReference type="GO" id="GO:0000981">
    <property type="term" value="F:DNA-binding transcription factor activity, RNA polymerase II-specific"/>
    <property type="evidence" value="ECO:0007669"/>
    <property type="project" value="TreeGrafter"/>
</dbReference>
<feature type="region of interest" description="Disordered" evidence="7">
    <location>
        <begin position="190"/>
        <end position="223"/>
    </location>
</feature>
<keyword evidence="10" id="KW-1185">Reference proteome</keyword>
<evidence type="ECO:0000256" key="5">
    <source>
        <dbReference type="ARBA" id="ARBA00023242"/>
    </source>
</evidence>
<gene>
    <name evidence="9" type="ORF">ANANG_G00132010</name>
</gene>
<dbReference type="SMART" id="SM00355">
    <property type="entry name" value="ZnF_C2H2"/>
    <property type="match status" value="2"/>
</dbReference>
<dbReference type="PROSITE" id="PS50157">
    <property type="entry name" value="ZINC_FINGER_C2H2_2"/>
    <property type="match status" value="2"/>
</dbReference>
<keyword evidence="4" id="KW-0862">Zinc</keyword>
<evidence type="ECO:0000256" key="6">
    <source>
        <dbReference type="PROSITE-ProRule" id="PRU00042"/>
    </source>
</evidence>
<evidence type="ECO:0000313" key="9">
    <source>
        <dbReference type="EMBL" id="KAG5847979.1"/>
    </source>
</evidence>
<dbReference type="GO" id="GO:0008270">
    <property type="term" value="F:zinc ion binding"/>
    <property type="evidence" value="ECO:0007669"/>
    <property type="project" value="UniProtKB-KW"/>
</dbReference>
<dbReference type="EMBL" id="JAFIRN010000006">
    <property type="protein sequence ID" value="KAG5847979.1"/>
    <property type="molecule type" value="Genomic_DNA"/>
</dbReference>
<proteinExistence type="predicted"/>
<feature type="domain" description="C2H2-type" evidence="8">
    <location>
        <begin position="140"/>
        <end position="172"/>
    </location>
</feature>
<dbReference type="Gene3D" id="3.30.160.60">
    <property type="entry name" value="Classic Zinc Finger"/>
    <property type="match status" value="2"/>
</dbReference>
<evidence type="ECO:0000259" key="8">
    <source>
        <dbReference type="PROSITE" id="PS50157"/>
    </source>
</evidence>
<dbReference type="InterPro" id="IPR036236">
    <property type="entry name" value="Znf_C2H2_sf"/>
</dbReference>
<keyword evidence="5" id="KW-0539">Nucleus</keyword>
<keyword evidence="2" id="KW-0677">Repeat</keyword>
<dbReference type="Pfam" id="PF00096">
    <property type="entry name" value="zf-C2H2"/>
    <property type="match status" value="1"/>
</dbReference>
<dbReference type="InterPro" id="IPR013087">
    <property type="entry name" value="Znf_C2H2_type"/>
</dbReference>
<dbReference type="GO" id="GO:0000978">
    <property type="term" value="F:RNA polymerase II cis-regulatory region sequence-specific DNA binding"/>
    <property type="evidence" value="ECO:0007669"/>
    <property type="project" value="TreeGrafter"/>
</dbReference>
<evidence type="ECO:0000313" key="10">
    <source>
        <dbReference type="Proteomes" id="UP001044222"/>
    </source>
</evidence>
<comment type="caution">
    <text evidence="9">The sequence shown here is derived from an EMBL/GenBank/DDBJ whole genome shotgun (WGS) entry which is preliminary data.</text>
</comment>
<dbReference type="PROSITE" id="PS00028">
    <property type="entry name" value="ZINC_FINGER_C2H2_1"/>
    <property type="match status" value="1"/>
</dbReference>
<dbReference type="PANTHER" id="PTHR23235">
    <property type="entry name" value="KRUEPPEL-LIKE TRANSCRIPTION FACTOR"/>
    <property type="match status" value="1"/>
</dbReference>
<evidence type="ECO:0000256" key="3">
    <source>
        <dbReference type="ARBA" id="ARBA00022771"/>
    </source>
</evidence>
<dbReference type="FunFam" id="3.30.160.60:FF:002343">
    <property type="entry name" value="Zinc finger protein 33A"/>
    <property type="match status" value="1"/>
</dbReference>
<dbReference type="SUPFAM" id="SSF57667">
    <property type="entry name" value="beta-beta-alpha zinc fingers"/>
    <property type="match status" value="1"/>
</dbReference>
<sequence>MVKNGVKSEHGQQEVEALSPLVTSCLLKQPRVLIRRLEIASSSVPVASPPHPVVCTRGQRARSLWRRHELSPLRGNGSLRLKGQVMTRKRKTIGQLERPLKLLPSSSESGICGEAYLISPVISPRNQNTGQAVEMSSQAFACSQCPFVHAQEENLQQHIEKEHQRIHTGERPYQCSQCGKRFVRSCHLNRHQRTHTGKPPHQGQKTFSRSDAPQQHQQAHTGE</sequence>
<organism evidence="9 10">
    <name type="scientific">Anguilla anguilla</name>
    <name type="common">European freshwater eel</name>
    <name type="synonym">Muraena anguilla</name>
    <dbReference type="NCBI Taxonomy" id="7936"/>
    <lineage>
        <taxon>Eukaryota</taxon>
        <taxon>Metazoa</taxon>
        <taxon>Chordata</taxon>
        <taxon>Craniata</taxon>
        <taxon>Vertebrata</taxon>
        <taxon>Euteleostomi</taxon>
        <taxon>Actinopterygii</taxon>
        <taxon>Neopterygii</taxon>
        <taxon>Teleostei</taxon>
        <taxon>Anguilliformes</taxon>
        <taxon>Anguillidae</taxon>
        <taxon>Anguilla</taxon>
    </lineage>
</organism>
<protein>
    <recommendedName>
        <fullName evidence="8">C2H2-type domain-containing protein</fullName>
    </recommendedName>
</protein>
<evidence type="ECO:0000256" key="1">
    <source>
        <dbReference type="ARBA" id="ARBA00022723"/>
    </source>
</evidence>
<reference evidence="9" key="1">
    <citation type="submission" date="2021-01" db="EMBL/GenBank/DDBJ databases">
        <title>A chromosome-scale assembly of European eel, Anguilla anguilla.</title>
        <authorList>
            <person name="Henkel C."/>
            <person name="Jong-Raadsen S.A."/>
            <person name="Dufour S."/>
            <person name="Weltzien F.-A."/>
            <person name="Palstra A.P."/>
            <person name="Pelster B."/>
            <person name="Spaink H.P."/>
            <person name="Van Den Thillart G.E."/>
            <person name="Jansen H."/>
            <person name="Zahm M."/>
            <person name="Klopp C."/>
            <person name="Cedric C."/>
            <person name="Louis A."/>
            <person name="Berthelot C."/>
            <person name="Parey E."/>
            <person name="Roest Crollius H."/>
            <person name="Montfort J."/>
            <person name="Robinson-Rechavi M."/>
            <person name="Bucao C."/>
            <person name="Bouchez O."/>
            <person name="Gislard M."/>
            <person name="Lluch J."/>
            <person name="Milhes M."/>
            <person name="Lampietro C."/>
            <person name="Lopez Roques C."/>
            <person name="Donnadieu C."/>
            <person name="Braasch I."/>
            <person name="Desvignes T."/>
            <person name="Postlethwait J."/>
            <person name="Bobe J."/>
            <person name="Guiguen Y."/>
            <person name="Dirks R."/>
        </authorList>
    </citation>
    <scope>NUCLEOTIDE SEQUENCE</scope>
    <source>
        <strain evidence="9">Tag_6206</strain>
        <tissue evidence="9">Liver</tissue>
    </source>
</reference>
<name>A0A9D3RY29_ANGAN</name>
<dbReference type="PANTHER" id="PTHR23235:SF142">
    <property type="entry name" value="ZINC FINGER PROTEIN 384"/>
    <property type="match status" value="1"/>
</dbReference>
<feature type="compositionally biased region" description="Polar residues" evidence="7">
    <location>
        <begin position="203"/>
        <end position="223"/>
    </location>
</feature>
<dbReference type="AlphaFoldDB" id="A0A9D3RY29"/>